<dbReference type="STRING" id="188477.A0A3S1H9S7"/>
<dbReference type="EMBL" id="RQTK01000777">
    <property type="protein sequence ID" value="RUS75023.1"/>
    <property type="molecule type" value="Genomic_DNA"/>
</dbReference>
<dbReference type="GO" id="GO:0000712">
    <property type="term" value="P:resolution of meiotic recombination intermediates"/>
    <property type="evidence" value="ECO:0007669"/>
    <property type="project" value="TreeGrafter"/>
</dbReference>
<name>A0A3S1H9S7_ELYCH</name>
<feature type="compositionally biased region" description="Basic and acidic residues" evidence="2">
    <location>
        <begin position="10"/>
        <end position="25"/>
    </location>
</feature>
<feature type="region of interest" description="Disordered" evidence="2">
    <location>
        <begin position="49"/>
        <end position="79"/>
    </location>
</feature>
<feature type="region of interest" description="Disordered" evidence="2">
    <location>
        <begin position="367"/>
        <end position="431"/>
    </location>
</feature>
<evidence type="ECO:0000313" key="4">
    <source>
        <dbReference type="Proteomes" id="UP000271974"/>
    </source>
</evidence>
<feature type="compositionally biased region" description="Polar residues" evidence="2">
    <location>
        <begin position="56"/>
        <end position="71"/>
    </location>
</feature>
<feature type="region of interest" description="Disordered" evidence="2">
    <location>
        <begin position="485"/>
        <end position="516"/>
    </location>
</feature>
<feature type="coiled-coil region" evidence="1">
    <location>
        <begin position="298"/>
        <end position="325"/>
    </location>
</feature>
<keyword evidence="1" id="KW-0175">Coiled coil</keyword>
<evidence type="ECO:0000256" key="1">
    <source>
        <dbReference type="SAM" id="Coils"/>
    </source>
</evidence>
<evidence type="ECO:0000256" key="2">
    <source>
        <dbReference type="SAM" id="MobiDB-lite"/>
    </source>
</evidence>
<proteinExistence type="predicted"/>
<feature type="non-terminal residue" evidence="3">
    <location>
        <position position="622"/>
    </location>
</feature>
<sequence>MLKTLTSKMEQQKEKTTGRKIKLSSEEIAKRVFSPDSKLRTTLLLEKALKSAKSEPSSSEDASDNPANPNDSLDFKDAPKLRKTRLKLKLKHSSNLDKEDTCSLRENEASLEKVQKIKPSSDSNDLMVKKDNGRDRLALSSCSTSENIDQRPIDYDAGSKSKDLCTSNSNAQTVEASLGTAGIPCCVCGRCVPSSEHEEHLRLCLRERFTKQSGTVPCTTNKEETQCNICHEDIGHLNSRAQTKHVNSCLDKSEAQKQKEVEHKELLVQARKAVLACPLCAQNFKSQRSRKGHLKKCAKDKSMTVEQLKLLMKQQEEEYAAKLDAGILPEEFKGKKKASNSATRDKRKQVRNIALDEQTQIALALSNSLMTDDNRPDENFVQSVMPAGSKNSGDLLEGPSGLPALLQDDRGKTTAKGRKGKQTESNNYLLTVSREQAAERISSRVNNHIFNAANKPGEWKTPPFKTDSRLSGSVRLLSLLASTENSSQTISGASSEPGNVLWSKTSHSESNPEQDRLEMLSGPAVQPAAKRSLMKYYVSDLMPPISPSVVPAGSKVRRVSAIPGRRKSGTPSSKRTAGLSVGVTVNACLIASRYGRGGVVIHSVRLRRKHCFVLFYFLNAGV</sequence>
<dbReference type="GO" id="GO:0033557">
    <property type="term" value="C:Slx1-Slx4 complex"/>
    <property type="evidence" value="ECO:0007669"/>
    <property type="project" value="TreeGrafter"/>
</dbReference>
<dbReference type="PANTHER" id="PTHR21541">
    <property type="entry name" value="BTB POZ DOMAIN CONTAINING 12"/>
    <property type="match status" value="1"/>
</dbReference>
<feature type="region of interest" description="Disordered" evidence="2">
    <location>
        <begin position="334"/>
        <end position="353"/>
    </location>
</feature>
<gene>
    <name evidence="3" type="ORF">EGW08_017204</name>
</gene>
<protein>
    <submittedName>
        <fullName evidence="3">Uncharacterized protein</fullName>
    </submittedName>
</protein>
<organism evidence="3 4">
    <name type="scientific">Elysia chlorotica</name>
    <name type="common">Eastern emerald elysia</name>
    <name type="synonym">Sea slug</name>
    <dbReference type="NCBI Taxonomy" id="188477"/>
    <lineage>
        <taxon>Eukaryota</taxon>
        <taxon>Metazoa</taxon>
        <taxon>Spiralia</taxon>
        <taxon>Lophotrochozoa</taxon>
        <taxon>Mollusca</taxon>
        <taxon>Gastropoda</taxon>
        <taxon>Heterobranchia</taxon>
        <taxon>Euthyneura</taxon>
        <taxon>Panpulmonata</taxon>
        <taxon>Sacoglossa</taxon>
        <taxon>Placobranchoidea</taxon>
        <taxon>Plakobranchidae</taxon>
        <taxon>Elysia</taxon>
    </lineage>
</organism>
<feature type="region of interest" description="Disordered" evidence="2">
    <location>
        <begin position="1"/>
        <end position="25"/>
    </location>
</feature>
<dbReference type="Proteomes" id="UP000271974">
    <property type="component" value="Unassembled WGS sequence"/>
</dbReference>
<reference evidence="3 4" key="1">
    <citation type="submission" date="2019-01" db="EMBL/GenBank/DDBJ databases">
        <title>A draft genome assembly of the solar-powered sea slug Elysia chlorotica.</title>
        <authorList>
            <person name="Cai H."/>
            <person name="Li Q."/>
            <person name="Fang X."/>
            <person name="Li J."/>
            <person name="Curtis N.E."/>
            <person name="Altenburger A."/>
            <person name="Shibata T."/>
            <person name="Feng M."/>
            <person name="Maeda T."/>
            <person name="Schwartz J.A."/>
            <person name="Shigenobu S."/>
            <person name="Lundholm N."/>
            <person name="Nishiyama T."/>
            <person name="Yang H."/>
            <person name="Hasebe M."/>
            <person name="Li S."/>
            <person name="Pierce S.K."/>
            <person name="Wang J."/>
        </authorList>
    </citation>
    <scope>NUCLEOTIDE SEQUENCE [LARGE SCALE GENOMIC DNA]</scope>
    <source>
        <strain evidence="3">EC2010</strain>
        <tissue evidence="3">Whole organism of an adult</tissue>
    </source>
</reference>
<evidence type="ECO:0000313" key="3">
    <source>
        <dbReference type="EMBL" id="RUS75023.1"/>
    </source>
</evidence>
<dbReference type="PANTHER" id="PTHR21541:SF3">
    <property type="entry name" value="STRUCTURE-SPECIFIC ENDONUCLEASE SUBUNIT SLX4"/>
    <property type="match status" value="1"/>
</dbReference>
<dbReference type="OrthoDB" id="5576441at2759"/>
<feature type="compositionally biased region" description="Polar residues" evidence="2">
    <location>
        <begin position="485"/>
        <end position="511"/>
    </location>
</feature>
<dbReference type="AlphaFoldDB" id="A0A3S1H9S7"/>
<comment type="caution">
    <text evidence="3">The sequence shown here is derived from an EMBL/GenBank/DDBJ whole genome shotgun (WGS) entry which is preliminary data.</text>
</comment>
<accession>A0A3S1H9S7</accession>
<keyword evidence="4" id="KW-1185">Reference proteome</keyword>